<evidence type="ECO:0000313" key="1">
    <source>
        <dbReference type="EMBL" id="QJA96442.1"/>
    </source>
</evidence>
<reference evidence="1" key="1">
    <citation type="submission" date="2020-03" db="EMBL/GenBank/DDBJ databases">
        <title>The deep terrestrial virosphere.</title>
        <authorList>
            <person name="Holmfeldt K."/>
            <person name="Nilsson E."/>
            <person name="Simone D."/>
            <person name="Lopez-Fernandez M."/>
            <person name="Wu X."/>
            <person name="de Brujin I."/>
            <person name="Lundin D."/>
            <person name="Andersson A."/>
            <person name="Bertilsson S."/>
            <person name="Dopson M."/>
        </authorList>
    </citation>
    <scope>NUCLEOTIDE SEQUENCE</scope>
    <source>
        <strain evidence="1">MM415B08653</strain>
    </source>
</reference>
<dbReference type="AlphaFoldDB" id="A0A6M3LSD8"/>
<dbReference type="EMBL" id="MT143401">
    <property type="protein sequence ID" value="QJA96442.1"/>
    <property type="molecule type" value="Genomic_DNA"/>
</dbReference>
<accession>A0A6M3LSD8</accession>
<name>A0A6M3LSD8_9ZZZZ</name>
<sequence>MKIEIPDLLYERIEKVLDKLAELGYGDRYPTEDEIVSVIEREVEQLENEL</sequence>
<protein>
    <submittedName>
        <fullName evidence="1">Uncharacterized protein</fullName>
    </submittedName>
</protein>
<proteinExistence type="predicted"/>
<organism evidence="1">
    <name type="scientific">viral metagenome</name>
    <dbReference type="NCBI Taxonomy" id="1070528"/>
    <lineage>
        <taxon>unclassified sequences</taxon>
        <taxon>metagenomes</taxon>
        <taxon>organismal metagenomes</taxon>
    </lineage>
</organism>
<gene>
    <name evidence="1" type="ORF">MM415B08653_0002</name>
</gene>